<keyword evidence="1" id="KW-1133">Transmembrane helix</keyword>
<dbReference type="PANTHER" id="PTHR31860">
    <property type="entry name" value="HEAT-INDUCIBLE TRANSCRIPTION REPRESSOR (DUF639)-RELATED"/>
    <property type="match status" value="1"/>
</dbReference>
<name>A0A0A9FTV2_ARUDO</name>
<evidence type="ECO:0000313" key="2">
    <source>
        <dbReference type="EMBL" id="JAE15677.1"/>
    </source>
</evidence>
<organism evidence="2">
    <name type="scientific">Arundo donax</name>
    <name type="common">Giant reed</name>
    <name type="synonym">Donax arundinaceus</name>
    <dbReference type="NCBI Taxonomy" id="35708"/>
    <lineage>
        <taxon>Eukaryota</taxon>
        <taxon>Viridiplantae</taxon>
        <taxon>Streptophyta</taxon>
        <taxon>Embryophyta</taxon>
        <taxon>Tracheophyta</taxon>
        <taxon>Spermatophyta</taxon>
        <taxon>Magnoliopsida</taxon>
        <taxon>Liliopsida</taxon>
        <taxon>Poales</taxon>
        <taxon>Poaceae</taxon>
        <taxon>PACMAD clade</taxon>
        <taxon>Arundinoideae</taxon>
        <taxon>Arundineae</taxon>
        <taxon>Arundo</taxon>
    </lineage>
</organism>
<protein>
    <submittedName>
        <fullName evidence="2">Uncharacterized protein</fullName>
    </submittedName>
</protein>
<feature type="transmembrane region" description="Helical" evidence="1">
    <location>
        <begin position="12"/>
        <end position="35"/>
    </location>
</feature>
<reference evidence="2" key="1">
    <citation type="submission" date="2014-09" db="EMBL/GenBank/DDBJ databases">
        <authorList>
            <person name="Magalhaes I.L.F."/>
            <person name="Oliveira U."/>
            <person name="Santos F.R."/>
            <person name="Vidigal T.H.D.A."/>
            <person name="Brescovit A.D."/>
            <person name="Santos A.J."/>
        </authorList>
    </citation>
    <scope>NUCLEOTIDE SEQUENCE</scope>
    <source>
        <tissue evidence="2">Shoot tissue taken approximately 20 cm above the soil surface</tissue>
    </source>
</reference>
<keyword evidence="1" id="KW-0812">Transmembrane</keyword>
<dbReference type="AlphaFoldDB" id="A0A0A9FTV2"/>
<dbReference type="EMBL" id="GBRH01182219">
    <property type="protein sequence ID" value="JAE15677.1"/>
    <property type="molecule type" value="Transcribed_RNA"/>
</dbReference>
<reference evidence="2" key="2">
    <citation type="journal article" date="2015" name="Data Brief">
        <title>Shoot transcriptome of the giant reed, Arundo donax.</title>
        <authorList>
            <person name="Barrero R.A."/>
            <person name="Guerrero F.D."/>
            <person name="Moolhuijzen P."/>
            <person name="Goolsby J.A."/>
            <person name="Tidwell J."/>
            <person name="Bellgard S.E."/>
            <person name="Bellgard M.I."/>
        </authorList>
    </citation>
    <scope>NUCLEOTIDE SEQUENCE</scope>
    <source>
        <tissue evidence="2">Shoot tissue taken approximately 20 cm above the soil surface</tissue>
    </source>
</reference>
<sequence length="86" mass="10222">MLWFQSTNKVAAMLVVMAAAFAFVPLRSIVLLIVLETYTRQMPVRKKSSEKLVRRLREWWLRIPAAPVQLLRPQDTRRWRSRLRSS</sequence>
<dbReference type="PANTHER" id="PTHR31860:SF19">
    <property type="entry name" value="OS04G0677400 PROTEIN"/>
    <property type="match status" value="1"/>
</dbReference>
<accession>A0A0A9FTV2</accession>
<keyword evidence="1" id="KW-0472">Membrane</keyword>
<dbReference type="Pfam" id="PF04842">
    <property type="entry name" value="DUF639"/>
    <property type="match status" value="1"/>
</dbReference>
<proteinExistence type="predicted"/>
<evidence type="ECO:0000256" key="1">
    <source>
        <dbReference type="SAM" id="Phobius"/>
    </source>
</evidence>
<dbReference type="InterPro" id="IPR006927">
    <property type="entry name" value="DUF639"/>
</dbReference>